<name>A0ABV9ZFC5_9PSEU</name>
<dbReference type="EMBL" id="JBHSKG010000005">
    <property type="protein sequence ID" value="MFC5138887.1"/>
    <property type="molecule type" value="Genomic_DNA"/>
</dbReference>
<protein>
    <submittedName>
        <fullName evidence="1">Uncharacterized protein</fullName>
    </submittedName>
</protein>
<accession>A0ABV9ZFC5</accession>
<comment type="caution">
    <text evidence="1">The sequence shown here is derived from an EMBL/GenBank/DDBJ whole genome shotgun (WGS) entry which is preliminary data.</text>
</comment>
<keyword evidence="2" id="KW-1185">Reference proteome</keyword>
<proteinExistence type="predicted"/>
<dbReference type="Proteomes" id="UP001596175">
    <property type="component" value="Unassembled WGS sequence"/>
</dbReference>
<reference evidence="2" key="1">
    <citation type="journal article" date="2019" name="Int. J. Syst. Evol. Microbiol.">
        <title>The Global Catalogue of Microorganisms (GCM) 10K type strain sequencing project: providing services to taxonomists for standard genome sequencing and annotation.</title>
        <authorList>
            <consortium name="The Broad Institute Genomics Platform"/>
            <consortium name="The Broad Institute Genome Sequencing Center for Infectious Disease"/>
            <person name="Wu L."/>
            <person name="Ma J."/>
        </authorList>
    </citation>
    <scope>NUCLEOTIDE SEQUENCE [LARGE SCALE GENOMIC DNA]</scope>
    <source>
        <strain evidence="2">XZYJ18</strain>
    </source>
</reference>
<organism evidence="1 2">
    <name type="scientific">Actinomycetospora rhizophila</name>
    <dbReference type="NCBI Taxonomy" id="1416876"/>
    <lineage>
        <taxon>Bacteria</taxon>
        <taxon>Bacillati</taxon>
        <taxon>Actinomycetota</taxon>
        <taxon>Actinomycetes</taxon>
        <taxon>Pseudonocardiales</taxon>
        <taxon>Pseudonocardiaceae</taxon>
        <taxon>Actinomycetospora</taxon>
    </lineage>
</organism>
<evidence type="ECO:0000313" key="2">
    <source>
        <dbReference type="Proteomes" id="UP001596175"/>
    </source>
</evidence>
<dbReference type="RefSeq" id="WP_378021087.1">
    <property type="nucleotide sequence ID" value="NZ_JBHSKG010000005.1"/>
</dbReference>
<sequence>MDALAAAQVPGGGEVPDVAGVIVGWRAWRVVQRSGGPELVAPVRGTRWSPGRATHARCTSGHHDAAAIPAADCRCGLYAVADPRGVVGQDGPGAVLGCAALYGDVLEGSRGWRASRGVVRVLVAGPDVDDATCRGLAARYGVPVRRAATSLTTLATGLAAHRADADALRRAVGRAVDGTADGTAAGPGARLDACLRAVAPRPEPPAPSVRALALVLLTTLAVLLVVAV</sequence>
<evidence type="ECO:0000313" key="1">
    <source>
        <dbReference type="EMBL" id="MFC5138887.1"/>
    </source>
</evidence>
<gene>
    <name evidence="1" type="ORF">ACFPK1_11645</name>
</gene>